<comment type="caution">
    <text evidence="10">The sequence shown here is derived from an EMBL/GenBank/DDBJ whole genome shotgun (WGS) entry which is preliminary data.</text>
</comment>
<feature type="transmembrane region" description="Helical" evidence="9">
    <location>
        <begin position="70"/>
        <end position="88"/>
    </location>
</feature>
<feature type="region of interest" description="Disordered" evidence="8">
    <location>
        <begin position="1"/>
        <end position="53"/>
    </location>
</feature>
<gene>
    <name evidence="10" type="ORF">H9639_03015</name>
</gene>
<dbReference type="NCBIfam" id="TIGR03869">
    <property type="entry name" value="F420-0_ABCperm"/>
    <property type="match status" value="1"/>
</dbReference>
<sequence>MLKPSGPWPTRPRRLTDTRVGQPATGPVPETGPVPGVGPVSGTGPVPGAGPAAAHAAVPELRPARPRARLLAVVLAAALAAAMLWALTVGPAGLGPREAWLALVSPGNSALSPIQEAIIRELRLPRLLTAAAVGAGLALCGAVIQALTRNPLADPYLLGLSSGASLGAVSVLLLGAAVALPAAAFAGAMLAMVLTLTLAGALGTITPTRTILAGLAVSSLAAAGASFVVFWTAQGDSYREVLGWLMGSLAGAGWSSVGIALPVLAVVGVPLLFCGRILDAFAFGDTAASALGVPVPTVRWTLLGATALLTGALVSVSGSIGFVGLVLPHAVRLIAGSGHRALLPLSALAGALFLVLADTAARTVFEPREIPVGIVTALIGAPVFIVLLLRRRSIS</sequence>
<feature type="transmembrane region" description="Helical" evidence="9">
    <location>
        <begin position="308"/>
        <end position="330"/>
    </location>
</feature>
<dbReference type="EMBL" id="JACSQD010000001">
    <property type="protein sequence ID" value="MBD7994266.1"/>
    <property type="molecule type" value="Genomic_DNA"/>
</dbReference>
<feature type="transmembrane region" description="Helical" evidence="9">
    <location>
        <begin position="212"/>
        <end position="233"/>
    </location>
</feature>
<evidence type="ECO:0000313" key="10">
    <source>
        <dbReference type="EMBL" id="MBD7994266.1"/>
    </source>
</evidence>
<feature type="transmembrane region" description="Helical" evidence="9">
    <location>
        <begin position="156"/>
        <end position="178"/>
    </location>
</feature>
<dbReference type="InterPro" id="IPR037294">
    <property type="entry name" value="ABC_BtuC-like"/>
</dbReference>
<reference evidence="10 11" key="1">
    <citation type="submission" date="2020-08" db="EMBL/GenBank/DDBJ databases">
        <title>A Genomic Blueprint of the Chicken Gut Microbiome.</title>
        <authorList>
            <person name="Gilroy R."/>
            <person name="Ravi A."/>
            <person name="Getino M."/>
            <person name="Pursley I."/>
            <person name="Horton D.L."/>
            <person name="Alikhan N.-F."/>
            <person name="Baker D."/>
            <person name="Gharbi K."/>
            <person name="Hall N."/>
            <person name="Watson M."/>
            <person name="Adriaenssens E.M."/>
            <person name="Foster-Nyarko E."/>
            <person name="Jarju S."/>
            <person name="Secka A."/>
            <person name="Antonio M."/>
            <person name="Oren A."/>
            <person name="Chaudhuri R."/>
            <person name="La Ragione R.M."/>
            <person name="Hildebrand F."/>
            <person name="Pallen M.J."/>
        </authorList>
    </citation>
    <scope>NUCLEOTIDE SEQUENCE [LARGE SCALE GENOMIC DNA]</scope>
    <source>
        <strain evidence="10 11">Sa2CUA1</strain>
    </source>
</reference>
<evidence type="ECO:0000256" key="5">
    <source>
        <dbReference type="ARBA" id="ARBA00022692"/>
    </source>
</evidence>
<organism evidence="10 11">
    <name type="scientific">Arthrobacter gallicola</name>
    <dbReference type="NCBI Taxonomy" id="2762225"/>
    <lineage>
        <taxon>Bacteria</taxon>
        <taxon>Bacillati</taxon>
        <taxon>Actinomycetota</taxon>
        <taxon>Actinomycetes</taxon>
        <taxon>Micrococcales</taxon>
        <taxon>Micrococcaceae</taxon>
        <taxon>Arthrobacter</taxon>
    </lineage>
</organism>
<dbReference type="Pfam" id="PF01032">
    <property type="entry name" value="FecCD"/>
    <property type="match status" value="1"/>
</dbReference>
<evidence type="ECO:0000256" key="9">
    <source>
        <dbReference type="SAM" id="Phobius"/>
    </source>
</evidence>
<comment type="similarity">
    <text evidence="2">Belongs to the binding-protein-dependent transport system permease family. FecCD subfamily.</text>
</comment>
<keyword evidence="5 9" id="KW-0812">Transmembrane</keyword>
<evidence type="ECO:0000256" key="7">
    <source>
        <dbReference type="ARBA" id="ARBA00023136"/>
    </source>
</evidence>
<evidence type="ECO:0000256" key="2">
    <source>
        <dbReference type="ARBA" id="ARBA00007935"/>
    </source>
</evidence>
<evidence type="ECO:0000256" key="1">
    <source>
        <dbReference type="ARBA" id="ARBA00004651"/>
    </source>
</evidence>
<dbReference type="Proteomes" id="UP000609874">
    <property type="component" value="Unassembled WGS sequence"/>
</dbReference>
<keyword evidence="11" id="KW-1185">Reference proteome</keyword>
<feature type="transmembrane region" description="Helical" evidence="9">
    <location>
        <begin position="184"/>
        <end position="205"/>
    </location>
</feature>
<evidence type="ECO:0000256" key="8">
    <source>
        <dbReference type="SAM" id="MobiDB-lite"/>
    </source>
</evidence>
<comment type="subcellular location">
    <subcellularLocation>
        <location evidence="1">Cell membrane</location>
        <topology evidence="1">Multi-pass membrane protein</topology>
    </subcellularLocation>
</comment>
<keyword evidence="3" id="KW-0813">Transport</keyword>
<name>A0ABR8UPZ0_9MICC</name>
<feature type="compositionally biased region" description="Pro residues" evidence="8">
    <location>
        <begin position="1"/>
        <end position="10"/>
    </location>
</feature>
<feature type="compositionally biased region" description="Low complexity" evidence="8">
    <location>
        <begin position="23"/>
        <end position="38"/>
    </location>
</feature>
<dbReference type="PANTHER" id="PTHR30472:SF67">
    <property type="entry name" value="PERMEASE OF ABC TRANSPORTER-RELATED"/>
    <property type="match status" value="1"/>
</dbReference>
<keyword evidence="7 9" id="KW-0472">Membrane</keyword>
<evidence type="ECO:0000313" key="11">
    <source>
        <dbReference type="Proteomes" id="UP000609874"/>
    </source>
</evidence>
<evidence type="ECO:0000256" key="3">
    <source>
        <dbReference type="ARBA" id="ARBA00022448"/>
    </source>
</evidence>
<dbReference type="CDD" id="cd06550">
    <property type="entry name" value="TM_ABC_iron-siderophores_like"/>
    <property type="match status" value="1"/>
</dbReference>
<evidence type="ECO:0000256" key="4">
    <source>
        <dbReference type="ARBA" id="ARBA00022475"/>
    </source>
</evidence>
<feature type="transmembrane region" description="Helical" evidence="9">
    <location>
        <begin position="280"/>
        <end position="302"/>
    </location>
</feature>
<keyword evidence="4" id="KW-1003">Cell membrane</keyword>
<dbReference type="Gene3D" id="1.10.3470.10">
    <property type="entry name" value="ABC transporter involved in vitamin B12 uptake, BtuC"/>
    <property type="match status" value="1"/>
</dbReference>
<protein>
    <submittedName>
        <fullName evidence="10">Iron chelate uptake ABC transporter family permease subunit</fullName>
    </submittedName>
</protein>
<feature type="transmembrane region" description="Helical" evidence="9">
    <location>
        <begin position="342"/>
        <end position="364"/>
    </location>
</feature>
<proteinExistence type="inferred from homology"/>
<feature type="transmembrane region" description="Helical" evidence="9">
    <location>
        <begin position="127"/>
        <end position="144"/>
    </location>
</feature>
<dbReference type="SUPFAM" id="SSF81345">
    <property type="entry name" value="ABC transporter involved in vitamin B12 uptake, BtuC"/>
    <property type="match status" value="1"/>
</dbReference>
<evidence type="ECO:0000256" key="6">
    <source>
        <dbReference type="ARBA" id="ARBA00022989"/>
    </source>
</evidence>
<feature type="transmembrane region" description="Helical" evidence="9">
    <location>
        <begin position="253"/>
        <end position="273"/>
    </location>
</feature>
<accession>A0ABR8UPZ0</accession>
<dbReference type="InterPro" id="IPR022410">
    <property type="entry name" value="ABC_transptr_permease_F420-0"/>
</dbReference>
<dbReference type="PANTHER" id="PTHR30472">
    <property type="entry name" value="FERRIC ENTEROBACTIN TRANSPORT SYSTEM PERMEASE PROTEIN"/>
    <property type="match status" value="1"/>
</dbReference>
<feature type="transmembrane region" description="Helical" evidence="9">
    <location>
        <begin position="370"/>
        <end position="389"/>
    </location>
</feature>
<dbReference type="InterPro" id="IPR000522">
    <property type="entry name" value="ABC_transptr_permease_BtuC"/>
</dbReference>
<keyword evidence="6 9" id="KW-1133">Transmembrane helix</keyword>